<name>A0ABV6MXW7_9PSEU</name>
<keyword evidence="2" id="KW-1185">Reference proteome</keyword>
<organism evidence="1 2">
    <name type="scientific">Kutzneria chonburiensis</name>
    <dbReference type="NCBI Taxonomy" id="1483604"/>
    <lineage>
        <taxon>Bacteria</taxon>
        <taxon>Bacillati</taxon>
        <taxon>Actinomycetota</taxon>
        <taxon>Actinomycetes</taxon>
        <taxon>Pseudonocardiales</taxon>
        <taxon>Pseudonocardiaceae</taxon>
        <taxon>Kutzneria</taxon>
    </lineage>
</organism>
<dbReference type="Proteomes" id="UP001589810">
    <property type="component" value="Unassembled WGS sequence"/>
</dbReference>
<gene>
    <name evidence="1" type="ORF">ACFFH7_26135</name>
</gene>
<protein>
    <submittedName>
        <fullName evidence="1">Uncharacterized protein</fullName>
    </submittedName>
</protein>
<comment type="caution">
    <text evidence="1">The sequence shown here is derived from an EMBL/GenBank/DDBJ whole genome shotgun (WGS) entry which is preliminary data.</text>
</comment>
<accession>A0ABV6MXW7</accession>
<dbReference type="EMBL" id="JBHLUD010000008">
    <property type="protein sequence ID" value="MFC0545012.1"/>
    <property type="molecule type" value="Genomic_DNA"/>
</dbReference>
<sequence>MLVLIDDFGGPPLVAQVASPKASLTVEEMSEHHVSLLFRDGDEQFRLLLSTEVAALLTLRLVTQFGDHVAWMRADRVER</sequence>
<proteinExistence type="predicted"/>
<evidence type="ECO:0000313" key="2">
    <source>
        <dbReference type="Proteomes" id="UP001589810"/>
    </source>
</evidence>
<reference evidence="1 2" key="1">
    <citation type="submission" date="2024-09" db="EMBL/GenBank/DDBJ databases">
        <authorList>
            <person name="Sun Q."/>
            <person name="Mori K."/>
        </authorList>
    </citation>
    <scope>NUCLEOTIDE SEQUENCE [LARGE SCALE GENOMIC DNA]</scope>
    <source>
        <strain evidence="1 2">TBRC 1432</strain>
    </source>
</reference>
<evidence type="ECO:0000313" key="1">
    <source>
        <dbReference type="EMBL" id="MFC0545012.1"/>
    </source>
</evidence>
<dbReference type="RefSeq" id="WP_273936261.1">
    <property type="nucleotide sequence ID" value="NZ_CP097263.1"/>
</dbReference>